<keyword evidence="1" id="KW-0472">Membrane</keyword>
<dbReference type="AlphaFoldDB" id="A0ABC9B2Q1"/>
<dbReference type="EMBL" id="OZ075134">
    <property type="protein sequence ID" value="CAL4992245.1"/>
    <property type="molecule type" value="Genomic_DNA"/>
</dbReference>
<protein>
    <submittedName>
        <fullName evidence="2">Uncharacterized protein</fullName>
    </submittedName>
</protein>
<feature type="transmembrane region" description="Helical" evidence="1">
    <location>
        <begin position="6"/>
        <end position="26"/>
    </location>
</feature>
<evidence type="ECO:0000313" key="2">
    <source>
        <dbReference type="EMBL" id="CAL4992245.1"/>
    </source>
</evidence>
<keyword evidence="1" id="KW-0812">Transmembrane</keyword>
<gene>
    <name evidence="2" type="ORF">URODEC1_LOCUS61026</name>
</gene>
<dbReference type="Proteomes" id="UP001497457">
    <property type="component" value="Chromosome 24b"/>
</dbReference>
<keyword evidence="3" id="KW-1185">Reference proteome</keyword>
<evidence type="ECO:0000313" key="3">
    <source>
        <dbReference type="Proteomes" id="UP001497457"/>
    </source>
</evidence>
<reference evidence="2" key="1">
    <citation type="submission" date="2024-10" db="EMBL/GenBank/DDBJ databases">
        <authorList>
            <person name="Ryan C."/>
        </authorList>
    </citation>
    <scope>NUCLEOTIDE SEQUENCE [LARGE SCALE GENOMIC DNA]</scope>
</reference>
<sequence length="90" mass="9773">MDLINAAVWFSIAIVFISTVITKAAAERIMLDATSNISITSAPSDLEMNCGRSHDSIGEAYACMQINVLRNTLLRNLQLESVPPFAGTEE</sequence>
<evidence type="ECO:0000256" key="1">
    <source>
        <dbReference type="SAM" id="Phobius"/>
    </source>
</evidence>
<organism evidence="2 3">
    <name type="scientific">Urochloa decumbens</name>
    <dbReference type="NCBI Taxonomy" id="240449"/>
    <lineage>
        <taxon>Eukaryota</taxon>
        <taxon>Viridiplantae</taxon>
        <taxon>Streptophyta</taxon>
        <taxon>Embryophyta</taxon>
        <taxon>Tracheophyta</taxon>
        <taxon>Spermatophyta</taxon>
        <taxon>Magnoliopsida</taxon>
        <taxon>Liliopsida</taxon>
        <taxon>Poales</taxon>
        <taxon>Poaceae</taxon>
        <taxon>PACMAD clade</taxon>
        <taxon>Panicoideae</taxon>
        <taxon>Panicodae</taxon>
        <taxon>Paniceae</taxon>
        <taxon>Melinidinae</taxon>
        <taxon>Urochloa</taxon>
    </lineage>
</organism>
<name>A0ABC9B2Q1_9POAL</name>
<accession>A0ABC9B2Q1</accession>
<proteinExistence type="predicted"/>
<keyword evidence="1" id="KW-1133">Transmembrane helix</keyword>